<gene>
    <name evidence="2" type="ORF">SLEP1_g36846</name>
</gene>
<keyword evidence="3" id="KW-1185">Reference proteome</keyword>
<dbReference type="AlphaFoldDB" id="A0AAV5KSR1"/>
<organism evidence="2 3">
    <name type="scientific">Rubroshorea leprosula</name>
    <dbReference type="NCBI Taxonomy" id="152421"/>
    <lineage>
        <taxon>Eukaryota</taxon>
        <taxon>Viridiplantae</taxon>
        <taxon>Streptophyta</taxon>
        <taxon>Embryophyta</taxon>
        <taxon>Tracheophyta</taxon>
        <taxon>Spermatophyta</taxon>
        <taxon>Magnoliopsida</taxon>
        <taxon>eudicotyledons</taxon>
        <taxon>Gunneridae</taxon>
        <taxon>Pentapetalae</taxon>
        <taxon>rosids</taxon>
        <taxon>malvids</taxon>
        <taxon>Malvales</taxon>
        <taxon>Dipterocarpaceae</taxon>
        <taxon>Rubroshorea</taxon>
    </lineage>
</organism>
<feature type="transmembrane region" description="Helical" evidence="1">
    <location>
        <begin position="17"/>
        <end position="39"/>
    </location>
</feature>
<keyword evidence="1" id="KW-0472">Membrane</keyword>
<dbReference type="Proteomes" id="UP001054252">
    <property type="component" value="Unassembled WGS sequence"/>
</dbReference>
<keyword evidence="1" id="KW-1133">Transmembrane helix</keyword>
<name>A0AAV5KSR1_9ROSI</name>
<accession>A0AAV5KSR1</accession>
<evidence type="ECO:0000313" key="2">
    <source>
        <dbReference type="EMBL" id="GKV27709.1"/>
    </source>
</evidence>
<comment type="caution">
    <text evidence="2">The sequence shown here is derived from an EMBL/GenBank/DDBJ whole genome shotgun (WGS) entry which is preliminary data.</text>
</comment>
<reference evidence="2 3" key="1">
    <citation type="journal article" date="2021" name="Commun. Biol.">
        <title>The genome of Shorea leprosula (Dipterocarpaceae) highlights the ecological relevance of drought in aseasonal tropical rainforests.</title>
        <authorList>
            <person name="Ng K.K.S."/>
            <person name="Kobayashi M.J."/>
            <person name="Fawcett J.A."/>
            <person name="Hatakeyama M."/>
            <person name="Paape T."/>
            <person name="Ng C.H."/>
            <person name="Ang C.C."/>
            <person name="Tnah L.H."/>
            <person name="Lee C.T."/>
            <person name="Nishiyama T."/>
            <person name="Sese J."/>
            <person name="O'Brien M.J."/>
            <person name="Copetti D."/>
            <person name="Mohd Noor M.I."/>
            <person name="Ong R.C."/>
            <person name="Putra M."/>
            <person name="Sireger I.Z."/>
            <person name="Indrioko S."/>
            <person name="Kosugi Y."/>
            <person name="Izuno A."/>
            <person name="Isagi Y."/>
            <person name="Lee S.L."/>
            <person name="Shimizu K.K."/>
        </authorList>
    </citation>
    <scope>NUCLEOTIDE SEQUENCE [LARGE SCALE GENOMIC DNA]</scope>
    <source>
        <strain evidence="2">214</strain>
    </source>
</reference>
<evidence type="ECO:0000313" key="3">
    <source>
        <dbReference type="Proteomes" id="UP001054252"/>
    </source>
</evidence>
<dbReference type="EMBL" id="BPVZ01000076">
    <property type="protein sequence ID" value="GKV27709.1"/>
    <property type="molecule type" value="Genomic_DNA"/>
</dbReference>
<protein>
    <submittedName>
        <fullName evidence="2">Uncharacterized protein</fullName>
    </submittedName>
</protein>
<sequence>MVICPLILIEGIKIFKYFGIGGIIHFNFFGSVIFIHSIFPSS</sequence>
<proteinExistence type="predicted"/>
<evidence type="ECO:0000256" key="1">
    <source>
        <dbReference type="SAM" id="Phobius"/>
    </source>
</evidence>
<keyword evidence="1" id="KW-0812">Transmembrane</keyword>